<dbReference type="InterPro" id="IPR000595">
    <property type="entry name" value="cNMP-bd_dom"/>
</dbReference>
<dbReference type="InterPro" id="IPR012318">
    <property type="entry name" value="HTH_CRP"/>
</dbReference>
<accession>A0A245ZS50</accession>
<dbReference type="Proteomes" id="UP000197783">
    <property type="component" value="Unassembled WGS sequence"/>
</dbReference>
<dbReference type="SMART" id="SM00419">
    <property type="entry name" value="HTH_CRP"/>
    <property type="match status" value="1"/>
</dbReference>
<keyword evidence="1" id="KW-0805">Transcription regulation</keyword>
<evidence type="ECO:0000256" key="1">
    <source>
        <dbReference type="ARBA" id="ARBA00023015"/>
    </source>
</evidence>
<evidence type="ECO:0000256" key="2">
    <source>
        <dbReference type="ARBA" id="ARBA00023125"/>
    </source>
</evidence>
<gene>
    <name evidence="5" type="primary">aadR</name>
    <name evidence="5" type="ORF">SPMU_09020</name>
</gene>
<dbReference type="InterPro" id="IPR018490">
    <property type="entry name" value="cNMP-bd_dom_sf"/>
</dbReference>
<dbReference type="AlphaFoldDB" id="A0A245ZS50"/>
<dbReference type="InterPro" id="IPR014710">
    <property type="entry name" value="RmlC-like_jellyroll"/>
</dbReference>
<dbReference type="PROSITE" id="PS51063">
    <property type="entry name" value="HTH_CRP_2"/>
    <property type="match status" value="1"/>
</dbReference>
<comment type="caution">
    <text evidence="5">The sequence shown here is derived from an EMBL/GenBank/DDBJ whole genome shotgun (WGS) entry which is preliminary data.</text>
</comment>
<evidence type="ECO:0000313" key="5">
    <source>
        <dbReference type="EMBL" id="OWK32569.1"/>
    </source>
</evidence>
<feature type="domain" description="HTH crp-type" evidence="4">
    <location>
        <begin position="145"/>
        <end position="219"/>
    </location>
</feature>
<dbReference type="GO" id="GO:0003677">
    <property type="term" value="F:DNA binding"/>
    <property type="evidence" value="ECO:0007669"/>
    <property type="project" value="UniProtKB-KW"/>
</dbReference>
<dbReference type="GO" id="GO:0006355">
    <property type="term" value="P:regulation of DNA-templated transcription"/>
    <property type="evidence" value="ECO:0007669"/>
    <property type="project" value="InterPro"/>
</dbReference>
<dbReference type="InterPro" id="IPR036388">
    <property type="entry name" value="WH-like_DNA-bd_sf"/>
</dbReference>
<keyword evidence="3" id="KW-0804">Transcription</keyword>
<keyword evidence="2" id="KW-0238">DNA-binding</keyword>
<reference evidence="5 6" key="1">
    <citation type="submission" date="2017-03" db="EMBL/GenBank/DDBJ databases">
        <title>Genome sequence of Sphingomonas mucosissima DSM 17494.</title>
        <authorList>
            <person name="Poehlein A."/>
            <person name="Wuebbeler J.H."/>
            <person name="Steinbuechel A."/>
            <person name="Daniel R."/>
        </authorList>
    </citation>
    <scope>NUCLEOTIDE SEQUENCE [LARGE SCALE GENOMIC DNA]</scope>
    <source>
        <strain evidence="5 6">DSM 17494</strain>
    </source>
</reference>
<name>A0A245ZS50_9SPHN</name>
<dbReference type="Gene3D" id="2.60.120.10">
    <property type="entry name" value="Jelly Rolls"/>
    <property type="match status" value="1"/>
</dbReference>
<organism evidence="5 6">
    <name type="scientific">Sphingomonas mucosissima</name>
    <dbReference type="NCBI Taxonomy" id="370959"/>
    <lineage>
        <taxon>Bacteria</taxon>
        <taxon>Pseudomonadati</taxon>
        <taxon>Pseudomonadota</taxon>
        <taxon>Alphaproteobacteria</taxon>
        <taxon>Sphingomonadales</taxon>
        <taxon>Sphingomonadaceae</taxon>
        <taxon>Sphingomonas</taxon>
    </lineage>
</organism>
<dbReference type="Pfam" id="PF13545">
    <property type="entry name" value="HTH_Crp_2"/>
    <property type="match status" value="1"/>
</dbReference>
<dbReference type="OrthoDB" id="6155297at2"/>
<dbReference type="SUPFAM" id="SSF51206">
    <property type="entry name" value="cAMP-binding domain-like"/>
    <property type="match status" value="1"/>
</dbReference>
<dbReference type="Gene3D" id="1.10.10.10">
    <property type="entry name" value="Winged helix-like DNA-binding domain superfamily/Winged helix DNA-binding domain"/>
    <property type="match status" value="1"/>
</dbReference>
<sequence length="241" mass="27605">MHTHDFLRGRRRHELSVEEITTIEAAVGEVEVVPARTALADRGDRLKHSTLLVEGYACRYMDARDGYRQILSYHVPGDFVDLHSYPTRYIDHNVATISQATVAYIRHDQLDVIMREQPHLATLLWFSTLIDGAVHREWIFRNGRLDAAGRLAHFICETYHRMHSVGRAADGRCDLPLTQQDLGDVAGLTSVHVNRVLRRLREEELATIARGQLQILDIDRLARLGEFKADYLYLGNGPWQE</sequence>
<dbReference type="CDD" id="cd00038">
    <property type="entry name" value="CAP_ED"/>
    <property type="match status" value="1"/>
</dbReference>
<dbReference type="InterPro" id="IPR036390">
    <property type="entry name" value="WH_DNA-bd_sf"/>
</dbReference>
<dbReference type="RefSeq" id="WP_088332288.1">
    <property type="nucleotide sequence ID" value="NZ_NBBJ01000001.1"/>
</dbReference>
<proteinExistence type="predicted"/>
<keyword evidence="6" id="KW-1185">Reference proteome</keyword>
<evidence type="ECO:0000259" key="4">
    <source>
        <dbReference type="PROSITE" id="PS51063"/>
    </source>
</evidence>
<protein>
    <submittedName>
        <fullName evidence="5">Transcriptional activatory protein AadR</fullName>
    </submittedName>
</protein>
<dbReference type="EMBL" id="NBBJ01000001">
    <property type="protein sequence ID" value="OWK32569.1"/>
    <property type="molecule type" value="Genomic_DNA"/>
</dbReference>
<dbReference type="SUPFAM" id="SSF46785">
    <property type="entry name" value="Winged helix' DNA-binding domain"/>
    <property type="match status" value="1"/>
</dbReference>
<evidence type="ECO:0000313" key="6">
    <source>
        <dbReference type="Proteomes" id="UP000197783"/>
    </source>
</evidence>
<evidence type="ECO:0000256" key="3">
    <source>
        <dbReference type="ARBA" id="ARBA00023163"/>
    </source>
</evidence>